<dbReference type="EMBL" id="FUEG01000015">
    <property type="protein sequence ID" value="SJL11678.1"/>
    <property type="molecule type" value="Genomic_DNA"/>
</dbReference>
<protein>
    <submittedName>
        <fullName evidence="1">Uncharacterized protein</fullName>
    </submittedName>
</protein>
<organism evidence="1 2">
    <name type="scientific">Armillaria ostoyae</name>
    <name type="common">Armillaria root rot fungus</name>
    <dbReference type="NCBI Taxonomy" id="47428"/>
    <lineage>
        <taxon>Eukaryota</taxon>
        <taxon>Fungi</taxon>
        <taxon>Dikarya</taxon>
        <taxon>Basidiomycota</taxon>
        <taxon>Agaricomycotina</taxon>
        <taxon>Agaricomycetes</taxon>
        <taxon>Agaricomycetidae</taxon>
        <taxon>Agaricales</taxon>
        <taxon>Marasmiineae</taxon>
        <taxon>Physalacriaceae</taxon>
        <taxon>Armillaria</taxon>
    </lineage>
</organism>
<accession>A0A284RSG9</accession>
<evidence type="ECO:0000313" key="1">
    <source>
        <dbReference type="EMBL" id="SJL11678.1"/>
    </source>
</evidence>
<name>A0A284RSG9_ARMOS</name>
<dbReference type="OrthoDB" id="2963117at2759"/>
<dbReference type="Proteomes" id="UP000219338">
    <property type="component" value="Unassembled WGS sequence"/>
</dbReference>
<reference evidence="2" key="1">
    <citation type="journal article" date="2017" name="Nat. Ecol. Evol.">
        <title>Genome expansion and lineage-specific genetic innovations in the forest pathogenic fungi Armillaria.</title>
        <authorList>
            <person name="Sipos G."/>
            <person name="Prasanna A.N."/>
            <person name="Walter M.C."/>
            <person name="O'Connor E."/>
            <person name="Balint B."/>
            <person name="Krizsan K."/>
            <person name="Kiss B."/>
            <person name="Hess J."/>
            <person name="Varga T."/>
            <person name="Slot J."/>
            <person name="Riley R."/>
            <person name="Boka B."/>
            <person name="Rigling D."/>
            <person name="Barry K."/>
            <person name="Lee J."/>
            <person name="Mihaltcheva S."/>
            <person name="LaButti K."/>
            <person name="Lipzen A."/>
            <person name="Waldron R."/>
            <person name="Moloney N.M."/>
            <person name="Sperisen C."/>
            <person name="Kredics L."/>
            <person name="Vagvoelgyi C."/>
            <person name="Patrignani A."/>
            <person name="Fitzpatrick D."/>
            <person name="Nagy I."/>
            <person name="Doyle S."/>
            <person name="Anderson J.B."/>
            <person name="Grigoriev I.V."/>
            <person name="Gueldener U."/>
            <person name="Muensterkoetter M."/>
            <person name="Nagy L.G."/>
        </authorList>
    </citation>
    <scope>NUCLEOTIDE SEQUENCE [LARGE SCALE GENOMIC DNA]</scope>
    <source>
        <strain evidence="2">C18/9</strain>
    </source>
</reference>
<sequence>MSRTAKSETAAKSSTGIARNLNAALNRYNNRNAFPSRKLLTMVTPEVLQSTNMPTLDSSSQLPAPLPFENPPTANAHMASLDYWAIFNLRNVNMSNIHYENQVYGATNTYLQAIFPLKRQFSIIPQALLRRMMEPDEVEEDWDNVSLGSSGGLHEARHLPGKEVGKAFPDFAVVKHRIFIANEREHEILTIVEVKLRTLSLSQALEQMMRYMDALYALPNCDPMVIGYLFASNRVMKFWIVEDIGVAEGYTVEHGEWHDLLALDEDCLTEELCILAVDNWN</sequence>
<keyword evidence="2" id="KW-1185">Reference proteome</keyword>
<gene>
    <name evidence="1" type="ORF">ARMOST_15084</name>
</gene>
<evidence type="ECO:0000313" key="2">
    <source>
        <dbReference type="Proteomes" id="UP000219338"/>
    </source>
</evidence>
<dbReference type="AlphaFoldDB" id="A0A284RSG9"/>
<proteinExistence type="predicted"/>